<dbReference type="Proteomes" id="UP000621859">
    <property type="component" value="Unassembled WGS sequence"/>
</dbReference>
<reference evidence="7" key="1">
    <citation type="journal article" date="2019" name="Int. J. Syst. Evol. Microbiol.">
        <title>The Global Catalogue of Microorganisms (GCM) 10K type strain sequencing project: providing services to taxonomists for standard genome sequencing and annotation.</title>
        <authorList>
            <consortium name="The Broad Institute Genomics Platform"/>
            <consortium name="The Broad Institute Genome Sequencing Center for Infectious Disease"/>
            <person name="Wu L."/>
            <person name="Ma J."/>
        </authorList>
    </citation>
    <scope>NUCLEOTIDE SEQUENCE [LARGE SCALE GENOMIC DNA]</scope>
    <source>
        <strain evidence="7">CGMCC 1.8860</strain>
    </source>
</reference>
<dbReference type="EMBL" id="BMLY01000001">
    <property type="protein sequence ID" value="GGP24611.1"/>
    <property type="molecule type" value="Genomic_DNA"/>
</dbReference>
<dbReference type="SMART" id="SM00771">
    <property type="entry name" value="ZipA_C"/>
    <property type="match status" value="1"/>
</dbReference>
<evidence type="ECO:0000256" key="1">
    <source>
        <dbReference type="RuleBase" id="RU003612"/>
    </source>
</evidence>
<dbReference type="SUPFAM" id="SSF64383">
    <property type="entry name" value="Cell-division protein ZipA, C-terminal domain"/>
    <property type="match status" value="1"/>
</dbReference>
<evidence type="ECO:0000256" key="2">
    <source>
        <dbReference type="RuleBase" id="RU003613"/>
    </source>
</evidence>
<keyword evidence="2" id="KW-1003">Cell membrane</keyword>
<dbReference type="InterPro" id="IPR007449">
    <property type="entry name" value="ZipA_FtsZ-bd_C"/>
</dbReference>
<dbReference type="InterPro" id="IPR036765">
    <property type="entry name" value="ZipA_FtsZ-bd_C_sf"/>
</dbReference>
<keyword evidence="2 4" id="KW-0812">Transmembrane</keyword>
<dbReference type="RefSeq" id="WP_188688237.1">
    <property type="nucleotide sequence ID" value="NZ_BMLY01000001.1"/>
</dbReference>
<proteinExistence type="inferred from homology"/>
<evidence type="ECO:0000256" key="3">
    <source>
        <dbReference type="SAM" id="MobiDB-lite"/>
    </source>
</evidence>
<evidence type="ECO:0000313" key="6">
    <source>
        <dbReference type="EMBL" id="GGP24611.1"/>
    </source>
</evidence>
<dbReference type="Pfam" id="PF04354">
    <property type="entry name" value="ZipA_C"/>
    <property type="match status" value="1"/>
</dbReference>
<comment type="subcellular location">
    <subcellularLocation>
        <location evidence="2">Cell inner membrane</location>
        <topology evidence="2">Single-pass type I membrane protein</topology>
    </subcellularLocation>
</comment>
<feature type="transmembrane region" description="Helical" evidence="4">
    <location>
        <begin position="6"/>
        <end position="25"/>
    </location>
</feature>
<sequence length="392" mass="42046">MTDLQLGSLIAGGAIVAAVYAFNWWQEHRYRKQAAKAFARNQPDVLLETPQNVVRKGDNQRLEPALNTPAAKTGDMREEPVLAGHTVGEVFQEEEPATTDEPAWASPASVVPRPQPAAQSAPQSATSDEDAETSLLDPAFDFIAEVHAGVDIPAGDVPPFPAAKRVRVIGLNEAGQWQTVYGSTGNAFSELRIGLQLVDRQGALTQEQLNGFCMAVQQFADEHEASVTFPQRSAKLATAAQLDEFCASVDVMIGLNVMATGNPLPMEKVRVLAEHAGLVKAPDGSFQYRSDSGKTLFSLTNHDQTPFGTTSEGITLLFDVPRAAGGLSVFEYVCQFAIQLCTQLGATLVDDNGKPLTNASLTNIHDQLGQIYAQMDEQGIEPGSPAALRLFA</sequence>
<keyword evidence="4" id="KW-1133">Transmembrane helix</keyword>
<evidence type="ECO:0000313" key="7">
    <source>
        <dbReference type="Proteomes" id="UP000621859"/>
    </source>
</evidence>
<keyword evidence="1" id="KW-0131">Cell cycle</keyword>
<keyword evidence="1 6" id="KW-0132">Cell division</keyword>
<name>A0ABQ2PGW1_9NEIS</name>
<dbReference type="Gene3D" id="3.30.1400.10">
    <property type="entry name" value="ZipA, C-terminal FtsZ-binding domain"/>
    <property type="match status" value="1"/>
</dbReference>
<feature type="domain" description="ZipA C-terminal FtsZ-binding" evidence="5">
    <location>
        <begin position="249"/>
        <end position="368"/>
    </location>
</feature>
<dbReference type="GO" id="GO:0051301">
    <property type="term" value="P:cell division"/>
    <property type="evidence" value="ECO:0007669"/>
    <property type="project" value="UniProtKB-KW"/>
</dbReference>
<feature type="compositionally biased region" description="Low complexity" evidence="3">
    <location>
        <begin position="116"/>
        <end position="126"/>
    </location>
</feature>
<protein>
    <recommendedName>
        <fullName evidence="1">Cell division protein ZipA</fullName>
    </recommendedName>
</protein>
<keyword evidence="2" id="KW-0997">Cell inner membrane</keyword>
<comment type="similarity">
    <text evidence="1">Belongs to the ZipA family.</text>
</comment>
<feature type="region of interest" description="Disordered" evidence="3">
    <location>
        <begin position="93"/>
        <end position="132"/>
    </location>
</feature>
<keyword evidence="7" id="KW-1185">Reference proteome</keyword>
<accession>A0ABQ2PGW1</accession>
<evidence type="ECO:0000256" key="4">
    <source>
        <dbReference type="SAM" id="Phobius"/>
    </source>
</evidence>
<comment type="caution">
    <text evidence="6">The sequence shown here is derived from an EMBL/GenBank/DDBJ whole genome shotgun (WGS) entry which is preliminary data.</text>
</comment>
<comment type="function">
    <text evidence="1">Essential cell division protein that stabilizes the FtsZ protofilaments by cross-linking them and that serves as a cytoplasmic membrane anchor for the Z ring. Also required for the recruitment to the septal ring of downstream cell division proteins.</text>
</comment>
<evidence type="ECO:0000259" key="5">
    <source>
        <dbReference type="SMART" id="SM00771"/>
    </source>
</evidence>
<gene>
    <name evidence="6" type="ORF">GCM10010971_04300</name>
</gene>
<keyword evidence="2 4" id="KW-0472">Membrane</keyword>
<organism evidence="6 7">
    <name type="scientific">Silvimonas amylolytica</name>
    <dbReference type="NCBI Taxonomy" id="449663"/>
    <lineage>
        <taxon>Bacteria</taxon>
        <taxon>Pseudomonadati</taxon>
        <taxon>Pseudomonadota</taxon>
        <taxon>Betaproteobacteria</taxon>
        <taxon>Neisseriales</taxon>
        <taxon>Chitinibacteraceae</taxon>
        <taxon>Silvimonas</taxon>
    </lineage>
</organism>